<evidence type="ECO:0000313" key="3">
    <source>
        <dbReference type="Proteomes" id="UP000723463"/>
    </source>
</evidence>
<dbReference type="EMBL" id="JAAAXW010001379">
    <property type="protein sequence ID" value="KAF9534556.1"/>
    <property type="molecule type" value="Genomic_DNA"/>
</dbReference>
<feature type="non-terminal residue" evidence="2">
    <location>
        <position position="71"/>
    </location>
</feature>
<name>A0A9P6JVI9_9FUNG</name>
<dbReference type="Proteomes" id="UP000723463">
    <property type="component" value="Unassembled WGS sequence"/>
</dbReference>
<feature type="compositionally biased region" description="Acidic residues" evidence="1">
    <location>
        <begin position="50"/>
        <end position="71"/>
    </location>
</feature>
<organism evidence="2 3">
    <name type="scientific">Mortierella hygrophila</name>
    <dbReference type="NCBI Taxonomy" id="979708"/>
    <lineage>
        <taxon>Eukaryota</taxon>
        <taxon>Fungi</taxon>
        <taxon>Fungi incertae sedis</taxon>
        <taxon>Mucoromycota</taxon>
        <taxon>Mortierellomycotina</taxon>
        <taxon>Mortierellomycetes</taxon>
        <taxon>Mortierellales</taxon>
        <taxon>Mortierellaceae</taxon>
        <taxon>Mortierella</taxon>
    </lineage>
</organism>
<evidence type="ECO:0000256" key="1">
    <source>
        <dbReference type="SAM" id="MobiDB-lite"/>
    </source>
</evidence>
<sequence length="71" mass="8183">MNYNYDPLEDTTYDDLEEDPYSHSPQGEEFEEDFPSKLRRSAIGARNADDEMTDEPVDENSNEGEVESFLS</sequence>
<protein>
    <submittedName>
        <fullName evidence="2">Uncharacterized protein</fullName>
    </submittedName>
</protein>
<reference evidence="2" key="1">
    <citation type="journal article" date="2020" name="Fungal Divers.">
        <title>Resolving the Mortierellaceae phylogeny through synthesis of multi-gene phylogenetics and phylogenomics.</title>
        <authorList>
            <person name="Vandepol N."/>
            <person name="Liber J."/>
            <person name="Desiro A."/>
            <person name="Na H."/>
            <person name="Kennedy M."/>
            <person name="Barry K."/>
            <person name="Grigoriev I.V."/>
            <person name="Miller A.N."/>
            <person name="O'Donnell K."/>
            <person name="Stajich J.E."/>
            <person name="Bonito G."/>
        </authorList>
    </citation>
    <scope>NUCLEOTIDE SEQUENCE</scope>
    <source>
        <strain evidence="2">NRRL 2591</strain>
    </source>
</reference>
<keyword evidence="3" id="KW-1185">Reference proteome</keyword>
<comment type="caution">
    <text evidence="2">The sequence shown here is derived from an EMBL/GenBank/DDBJ whole genome shotgun (WGS) entry which is preliminary data.</text>
</comment>
<feature type="compositionally biased region" description="Acidic residues" evidence="1">
    <location>
        <begin position="7"/>
        <end position="19"/>
    </location>
</feature>
<gene>
    <name evidence="2" type="ORF">EC957_001938</name>
</gene>
<accession>A0A9P6JVI9</accession>
<dbReference type="AlphaFoldDB" id="A0A9P6JVI9"/>
<evidence type="ECO:0000313" key="2">
    <source>
        <dbReference type="EMBL" id="KAF9534556.1"/>
    </source>
</evidence>
<feature type="region of interest" description="Disordered" evidence="1">
    <location>
        <begin position="1"/>
        <end position="71"/>
    </location>
</feature>
<proteinExistence type="predicted"/>